<comment type="caution">
    <text evidence="5">The sequence shown here is derived from an EMBL/GenBank/DDBJ whole genome shotgun (WGS) entry which is preliminary data.</text>
</comment>
<dbReference type="Pfam" id="PF01227">
    <property type="entry name" value="GTP_cyclohydroI"/>
    <property type="match status" value="1"/>
</dbReference>
<sequence>MKELKPYGVIVVVEAEHMCMTMRGVKKPGSKTTTSAVRGIFEKDIAARAEAMSLITMR</sequence>
<dbReference type="EMBL" id="VSSQ01036578">
    <property type="protein sequence ID" value="MPM89086.1"/>
    <property type="molecule type" value="Genomic_DNA"/>
</dbReference>
<dbReference type="PANTHER" id="PTHR11109">
    <property type="entry name" value="GTP CYCLOHYDROLASE I"/>
    <property type="match status" value="1"/>
</dbReference>
<dbReference type="Gene3D" id="3.30.1130.10">
    <property type="match status" value="1"/>
</dbReference>
<dbReference type="GO" id="GO:0046654">
    <property type="term" value="P:tetrahydrofolate biosynthetic process"/>
    <property type="evidence" value="ECO:0007669"/>
    <property type="project" value="InterPro"/>
</dbReference>
<name>A0A645DIE3_9ZZZZ</name>
<feature type="domain" description="GTP cyclohydrolase I" evidence="4">
    <location>
        <begin position="2"/>
        <end position="55"/>
    </location>
</feature>
<protein>
    <recommendedName>
        <fullName evidence="2">GTP cyclohydrolase I</fullName>
        <ecNumber evidence="2">3.5.4.16</ecNumber>
    </recommendedName>
</protein>
<organism evidence="5">
    <name type="scientific">bioreactor metagenome</name>
    <dbReference type="NCBI Taxonomy" id="1076179"/>
    <lineage>
        <taxon>unclassified sequences</taxon>
        <taxon>metagenomes</taxon>
        <taxon>ecological metagenomes</taxon>
    </lineage>
</organism>
<dbReference type="PANTHER" id="PTHR11109:SF7">
    <property type="entry name" value="GTP CYCLOHYDROLASE 1"/>
    <property type="match status" value="1"/>
</dbReference>
<dbReference type="EC" id="3.5.4.16" evidence="2"/>
<dbReference type="InterPro" id="IPR020602">
    <property type="entry name" value="GTP_CycHdrlase_I_dom"/>
</dbReference>
<keyword evidence="3 5" id="KW-0378">Hydrolase</keyword>
<dbReference type="GO" id="GO:0008270">
    <property type="term" value="F:zinc ion binding"/>
    <property type="evidence" value="ECO:0007669"/>
    <property type="project" value="TreeGrafter"/>
</dbReference>
<dbReference type="InterPro" id="IPR001474">
    <property type="entry name" value="GTP_CycHdrlase_I"/>
</dbReference>
<comment type="pathway">
    <text evidence="1">Cofactor biosynthesis; 7,8-dihydroneopterin triphosphate biosynthesis; 7,8-dihydroneopterin triphosphate from GTP: step 1/1.</text>
</comment>
<dbReference type="GO" id="GO:0006729">
    <property type="term" value="P:tetrahydrobiopterin biosynthetic process"/>
    <property type="evidence" value="ECO:0007669"/>
    <property type="project" value="TreeGrafter"/>
</dbReference>
<dbReference type="InterPro" id="IPR043133">
    <property type="entry name" value="GTP-CH-I_C/QueF"/>
</dbReference>
<dbReference type="GO" id="GO:0003934">
    <property type="term" value="F:GTP cyclohydrolase I activity"/>
    <property type="evidence" value="ECO:0007669"/>
    <property type="project" value="UniProtKB-EC"/>
</dbReference>
<accession>A0A645DIE3</accession>
<evidence type="ECO:0000256" key="3">
    <source>
        <dbReference type="ARBA" id="ARBA00022801"/>
    </source>
</evidence>
<gene>
    <name evidence="5" type="primary">folE_19</name>
    <name evidence="5" type="ORF">SDC9_136194</name>
</gene>
<evidence type="ECO:0000256" key="2">
    <source>
        <dbReference type="ARBA" id="ARBA00012715"/>
    </source>
</evidence>
<dbReference type="GO" id="GO:0005737">
    <property type="term" value="C:cytoplasm"/>
    <property type="evidence" value="ECO:0007669"/>
    <property type="project" value="TreeGrafter"/>
</dbReference>
<evidence type="ECO:0000256" key="1">
    <source>
        <dbReference type="ARBA" id="ARBA00005080"/>
    </source>
</evidence>
<dbReference type="SUPFAM" id="SSF55620">
    <property type="entry name" value="Tetrahydrobiopterin biosynthesis enzymes-like"/>
    <property type="match status" value="1"/>
</dbReference>
<reference evidence="5" key="1">
    <citation type="submission" date="2019-08" db="EMBL/GenBank/DDBJ databases">
        <authorList>
            <person name="Kucharzyk K."/>
            <person name="Murdoch R.W."/>
            <person name="Higgins S."/>
            <person name="Loffler F."/>
        </authorList>
    </citation>
    <scope>NUCLEOTIDE SEQUENCE</scope>
</reference>
<evidence type="ECO:0000313" key="5">
    <source>
        <dbReference type="EMBL" id="MPM89086.1"/>
    </source>
</evidence>
<dbReference type="UniPathway" id="UPA00848">
    <property type="reaction ID" value="UER00151"/>
</dbReference>
<evidence type="ECO:0000259" key="4">
    <source>
        <dbReference type="Pfam" id="PF01227"/>
    </source>
</evidence>
<proteinExistence type="predicted"/>
<dbReference type="GO" id="GO:0005525">
    <property type="term" value="F:GTP binding"/>
    <property type="evidence" value="ECO:0007669"/>
    <property type="project" value="TreeGrafter"/>
</dbReference>
<dbReference type="AlphaFoldDB" id="A0A645DIE3"/>